<dbReference type="PANTHER" id="PTHR23504:SF15">
    <property type="entry name" value="MAJOR FACILITATOR SUPERFAMILY (MFS) PROFILE DOMAIN-CONTAINING PROTEIN"/>
    <property type="match status" value="1"/>
</dbReference>
<dbReference type="SUPFAM" id="SSF103473">
    <property type="entry name" value="MFS general substrate transporter"/>
    <property type="match status" value="1"/>
</dbReference>
<evidence type="ECO:0000256" key="3">
    <source>
        <dbReference type="ARBA" id="ARBA00022692"/>
    </source>
</evidence>
<evidence type="ECO:0000313" key="8">
    <source>
        <dbReference type="EMBL" id="SVB07390.1"/>
    </source>
</evidence>
<evidence type="ECO:0000259" key="7">
    <source>
        <dbReference type="PROSITE" id="PS50850"/>
    </source>
</evidence>
<dbReference type="PRINTS" id="PR01035">
    <property type="entry name" value="TCRTETA"/>
</dbReference>
<evidence type="ECO:0000256" key="2">
    <source>
        <dbReference type="ARBA" id="ARBA00022448"/>
    </source>
</evidence>
<accession>A0A382B0Q0</accession>
<dbReference type="InterPro" id="IPR036259">
    <property type="entry name" value="MFS_trans_sf"/>
</dbReference>
<keyword evidence="2" id="KW-0813">Transport</keyword>
<feature type="transmembrane region" description="Helical" evidence="6">
    <location>
        <begin position="85"/>
        <end position="104"/>
    </location>
</feature>
<feature type="domain" description="Major facilitator superfamily (MFS) profile" evidence="7">
    <location>
        <begin position="10"/>
        <end position="438"/>
    </location>
</feature>
<feature type="transmembrane region" description="Helical" evidence="6">
    <location>
        <begin position="185"/>
        <end position="207"/>
    </location>
</feature>
<organism evidence="8">
    <name type="scientific">marine metagenome</name>
    <dbReference type="NCBI Taxonomy" id="408172"/>
    <lineage>
        <taxon>unclassified sequences</taxon>
        <taxon>metagenomes</taxon>
        <taxon>ecological metagenomes</taxon>
    </lineage>
</organism>
<evidence type="ECO:0000256" key="1">
    <source>
        <dbReference type="ARBA" id="ARBA00004141"/>
    </source>
</evidence>
<comment type="subcellular location">
    <subcellularLocation>
        <location evidence="1">Membrane</location>
        <topology evidence="1">Multi-pass membrane protein</topology>
    </subcellularLocation>
</comment>
<feature type="transmembrane region" description="Helical" evidence="6">
    <location>
        <begin position="315"/>
        <end position="333"/>
    </location>
</feature>
<feature type="transmembrane region" description="Helical" evidence="6">
    <location>
        <begin position="142"/>
        <end position="165"/>
    </location>
</feature>
<feature type="transmembrane region" description="Helical" evidence="6">
    <location>
        <begin position="386"/>
        <end position="403"/>
    </location>
</feature>
<dbReference type="EMBL" id="UINC01027699">
    <property type="protein sequence ID" value="SVB07390.1"/>
    <property type="molecule type" value="Genomic_DNA"/>
</dbReference>
<sequence length="446" mass="47320">MSVTEQQSSPMGILFLVVLVDMIGFTIVIPFLTYFVQDLAAAEGIMDVGSRDLWVGIVIATYSLAQFIFTPVLGSLSDRMGRRPILMFGLLSNTVFFTVFGLSGSLAMALVARFLAGAGNGNIAVARAYIGDISEPEMIARRMGMIGAAFGLGFMIGPFIGGVLSDPANGIGAPFDSQFWIDHPYLLPCVFSSALSLVSLALAVTRLPETLPPESRSPAGGSPFSGIGGMMTNIVKVMRFPTVSTLVSINFLFLMGFSMMHGTFILFTSMSPADGGLGWSELDNGWIFAFIGLLGVIIQGGLIGPLTDRFSMPRLMIAGTLLCGVGIASIPYVQHDVSWLIFASSAGLAIGNGLFSPTQSSVLTFEIKSRGYELGMVMGAQEGFGALARIIGPLFAAYLWSLTVQGTGLWTYHTCFRVAGIIFVLAILLQLRLGLNGESVTDSSAV</sequence>
<protein>
    <recommendedName>
        <fullName evidence="7">Major facilitator superfamily (MFS) profile domain-containing protein</fullName>
    </recommendedName>
</protein>
<dbReference type="PANTHER" id="PTHR23504">
    <property type="entry name" value="MAJOR FACILITATOR SUPERFAMILY DOMAIN-CONTAINING PROTEIN 10"/>
    <property type="match status" value="1"/>
</dbReference>
<dbReference type="CDD" id="cd17330">
    <property type="entry name" value="MFS_SLC46_TetA_like"/>
    <property type="match status" value="1"/>
</dbReference>
<keyword evidence="5 6" id="KW-0472">Membrane</keyword>
<dbReference type="Pfam" id="PF07690">
    <property type="entry name" value="MFS_1"/>
    <property type="match status" value="1"/>
</dbReference>
<evidence type="ECO:0000256" key="4">
    <source>
        <dbReference type="ARBA" id="ARBA00022989"/>
    </source>
</evidence>
<reference evidence="8" key="1">
    <citation type="submission" date="2018-05" db="EMBL/GenBank/DDBJ databases">
        <authorList>
            <person name="Lanie J.A."/>
            <person name="Ng W.-L."/>
            <person name="Kazmierczak K.M."/>
            <person name="Andrzejewski T.M."/>
            <person name="Davidsen T.M."/>
            <person name="Wayne K.J."/>
            <person name="Tettelin H."/>
            <person name="Glass J.I."/>
            <person name="Rusch D."/>
            <person name="Podicherti R."/>
            <person name="Tsui H.-C.T."/>
            <person name="Winkler M.E."/>
        </authorList>
    </citation>
    <scope>NUCLEOTIDE SEQUENCE</scope>
</reference>
<feature type="transmembrane region" description="Helical" evidence="6">
    <location>
        <begin position="12"/>
        <end position="33"/>
    </location>
</feature>
<dbReference type="InterPro" id="IPR020846">
    <property type="entry name" value="MFS_dom"/>
</dbReference>
<dbReference type="GO" id="GO:0016020">
    <property type="term" value="C:membrane"/>
    <property type="evidence" value="ECO:0007669"/>
    <property type="project" value="UniProtKB-SubCell"/>
</dbReference>
<gene>
    <name evidence="8" type="ORF">METZ01_LOCUS160244</name>
</gene>
<dbReference type="InterPro" id="IPR011701">
    <property type="entry name" value="MFS"/>
</dbReference>
<dbReference type="GO" id="GO:0022857">
    <property type="term" value="F:transmembrane transporter activity"/>
    <property type="evidence" value="ECO:0007669"/>
    <property type="project" value="InterPro"/>
</dbReference>
<keyword evidence="4 6" id="KW-1133">Transmembrane helix</keyword>
<proteinExistence type="predicted"/>
<feature type="transmembrane region" description="Helical" evidence="6">
    <location>
        <begin position="53"/>
        <end position="73"/>
    </location>
</feature>
<evidence type="ECO:0000256" key="5">
    <source>
        <dbReference type="ARBA" id="ARBA00023136"/>
    </source>
</evidence>
<dbReference type="Gene3D" id="1.20.1250.20">
    <property type="entry name" value="MFS general substrate transporter like domains"/>
    <property type="match status" value="1"/>
</dbReference>
<dbReference type="AlphaFoldDB" id="A0A382B0Q0"/>
<dbReference type="InterPro" id="IPR001958">
    <property type="entry name" value="Tet-R_TetA/multi-R_MdtG-like"/>
</dbReference>
<name>A0A382B0Q0_9ZZZZ</name>
<dbReference type="PROSITE" id="PS50850">
    <property type="entry name" value="MFS"/>
    <property type="match status" value="1"/>
</dbReference>
<feature type="transmembrane region" description="Helical" evidence="6">
    <location>
        <begin position="286"/>
        <end position="303"/>
    </location>
</feature>
<keyword evidence="3 6" id="KW-0812">Transmembrane</keyword>
<feature type="transmembrane region" description="Helical" evidence="6">
    <location>
        <begin position="409"/>
        <end position="429"/>
    </location>
</feature>
<evidence type="ECO:0000256" key="6">
    <source>
        <dbReference type="SAM" id="Phobius"/>
    </source>
</evidence>
<feature type="transmembrane region" description="Helical" evidence="6">
    <location>
        <begin position="110"/>
        <end position="130"/>
    </location>
</feature>
<feature type="transmembrane region" description="Helical" evidence="6">
    <location>
        <begin position="240"/>
        <end position="266"/>
    </location>
</feature>